<dbReference type="STRING" id="1801672.A2896_01035"/>
<dbReference type="AlphaFoldDB" id="A0A1G2EE49"/>
<proteinExistence type="predicted"/>
<evidence type="ECO:0000313" key="3">
    <source>
        <dbReference type="Proteomes" id="UP000178647"/>
    </source>
</evidence>
<dbReference type="Proteomes" id="UP000178647">
    <property type="component" value="Unassembled WGS sequence"/>
</dbReference>
<name>A0A1G2EE49_9BACT</name>
<feature type="region of interest" description="Disordered" evidence="1">
    <location>
        <begin position="118"/>
        <end position="140"/>
    </location>
</feature>
<evidence type="ECO:0000256" key="1">
    <source>
        <dbReference type="SAM" id="MobiDB-lite"/>
    </source>
</evidence>
<accession>A0A1G2EE49</accession>
<gene>
    <name evidence="2" type="ORF">A2896_01035</name>
</gene>
<sequence>MPKQYTREKLWKIYEGLPKEIKEAIFSEKTADQIQKICQKYEITNEKSASGLAKYIGDVLLGVLPPKELGNLLTFELKLKKEIVNNLIKEIEQSIFQPVDSGLEKIYGTGAKSAEILSTEEPQTTSEKHIKKTDTYRETI</sequence>
<protein>
    <submittedName>
        <fullName evidence="2">Uncharacterized protein</fullName>
    </submittedName>
</protein>
<reference evidence="2 3" key="1">
    <citation type="journal article" date="2016" name="Nat. Commun.">
        <title>Thousands of microbial genomes shed light on interconnected biogeochemical processes in an aquifer system.</title>
        <authorList>
            <person name="Anantharaman K."/>
            <person name="Brown C.T."/>
            <person name="Hug L.A."/>
            <person name="Sharon I."/>
            <person name="Castelle C.J."/>
            <person name="Probst A.J."/>
            <person name="Thomas B.C."/>
            <person name="Singh A."/>
            <person name="Wilkins M.J."/>
            <person name="Karaoz U."/>
            <person name="Brodie E.L."/>
            <person name="Williams K.H."/>
            <person name="Hubbard S.S."/>
            <person name="Banfield J.F."/>
        </authorList>
    </citation>
    <scope>NUCLEOTIDE SEQUENCE [LARGE SCALE GENOMIC DNA]</scope>
</reference>
<dbReference type="EMBL" id="MHMH01000020">
    <property type="protein sequence ID" value="OGZ24059.1"/>
    <property type="molecule type" value="Genomic_DNA"/>
</dbReference>
<feature type="compositionally biased region" description="Basic and acidic residues" evidence="1">
    <location>
        <begin position="126"/>
        <end position="140"/>
    </location>
</feature>
<comment type="caution">
    <text evidence="2">The sequence shown here is derived from an EMBL/GenBank/DDBJ whole genome shotgun (WGS) entry which is preliminary data.</text>
</comment>
<evidence type="ECO:0000313" key="2">
    <source>
        <dbReference type="EMBL" id="OGZ24059.1"/>
    </source>
</evidence>
<organism evidence="2 3">
    <name type="scientific">Candidatus Nealsonbacteria bacterium RIFCSPLOWO2_01_FULL_43_32</name>
    <dbReference type="NCBI Taxonomy" id="1801672"/>
    <lineage>
        <taxon>Bacteria</taxon>
        <taxon>Candidatus Nealsoniibacteriota</taxon>
    </lineage>
</organism>